<evidence type="ECO:0000256" key="1">
    <source>
        <dbReference type="ARBA" id="ARBA00022679"/>
    </source>
</evidence>
<name>A0A6N7ZLD3_9MICO</name>
<gene>
    <name evidence="4" type="ORF">GJV82_15470</name>
</gene>
<evidence type="ECO:0000259" key="3">
    <source>
        <dbReference type="PROSITE" id="PS51186"/>
    </source>
</evidence>
<dbReference type="SUPFAM" id="SSF55729">
    <property type="entry name" value="Acyl-CoA N-acyltransferases (Nat)"/>
    <property type="match status" value="1"/>
</dbReference>
<keyword evidence="1 4" id="KW-0808">Transferase</keyword>
<dbReference type="PROSITE" id="PS51186">
    <property type="entry name" value="GNAT"/>
    <property type="match status" value="1"/>
</dbReference>
<organism evidence="4 5">
    <name type="scientific">Cellulosimicrobium composti</name>
    <dbReference type="NCBI Taxonomy" id="2672572"/>
    <lineage>
        <taxon>Bacteria</taxon>
        <taxon>Bacillati</taxon>
        <taxon>Actinomycetota</taxon>
        <taxon>Actinomycetes</taxon>
        <taxon>Micrococcales</taxon>
        <taxon>Promicromonosporaceae</taxon>
        <taxon>Cellulosimicrobium</taxon>
    </lineage>
</organism>
<keyword evidence="2" id="KW-0012">Acyltransferase</keyword>
<proteinExistence type="predicted"/>
<dbReference type="InterPro" id="IPR000182">
    <property type="entry name" value="GNAT_dom"/>
</dbReference>
<dbReference type="Proteomes" id="UP000440668">
    <property type="component" value="Unassembled WGS sequence"/>
</dbReference>
<feature type="domain" description="N-acetyltransferase" evidence="3">
    <location>
        <begin position="4"/>
        <end position="153"/>
    </location>
</feature>
<dbReference type="InterPro" id="IPR016181">
    <property type="entry name" value="Acyl_CoA_acyltransferase"/>
</dbReference>
<evidence type="ECO:0000313" key="4">
    <source>
        <dbReference type="EMBL" id="MTG90324.1"/>
    </source>
</evidence>
<protein>
    <submittedName>
        <fullName evidence="4">GNAT family N-acetyltransferase</fullName>
    </submittedName>
</protein>
<dbReference type="PANTHER" id="PTHR43877">
    <property type="entry name" value="AMINOALKYLPHOSPHONATE N-ACETYLTRANSFERASE-RELATED-RELATED"/>
    <property type="match status" value="1"/>
</dbReference>
<dbReference type="EMBL" id="WMKA01000044">
    <property type="protein sequence ID" value="MTG90324.1"/>
    <property type="molecule type" value="Genomic_DNA"/>
</dbReference>
<dbReference type="GO" id="GO:0016747">
    <property type="term" value="F:acyltransferase activity, transferring groups other than amino-acyl groups"/>
    <property type="evidence" value="ECO:0007669"/>
    <property type="project" value="InterPro"/>
</dbReference>
<evidence type="ECO:0000256" key="2">
    <source>
        <dbReference type="ARBA" id="ARBA00023315"/>
    </source>
</evidence>
<sequence length="156" mass="16676">MVVVPISHLHETDVDALRGFLTDVDLTVAGLDEPAVHLWVERDEHGEIVGSTGIELSADGRHALVRSVAVAPGHRGSGRGARLAEHALAEAAARGATRAWLFSRRSGPFWQGLGFSRADCSELAASLPDTQQVRLFARTGRLDHEVAWSRPLSAGG</sequence>
<evidence type="ECO:0000313" key="5">
    <source>
        <dbReference type="Proteomes" id="UP000440668"/>
    </source>
</evidence>
<accession>A0A6N7ZLD3</accession>
<dbReference type="InterPro" id="IPR050832">
    <property type="entry name" value="Bact_Acetyltransf"/>
</dbReference>
<comment type="caution">
    <text evidence="4">The sequence shown here is derived from an EMBL/GenBank/DDBJ whole genome shotgun (WGS) entry which is preliminary data.</text>
</comment>
<dbReference type="Gene3D" id="3.40.630.30">
    <property type="match status" value="1"/>
</dbReference>
<reference evidence="4 5" key="1">
    <citation type="submission" date="2019-11" db="EMBL/GenBank/DDBJ databases">
        <title>Cellulosimicrobium composti sp. nov. isolated from a compost.</title>
        <authorList>
            <person name="Yang Y."/>
        </authorList>
    </citation>
    <scope>NUCLEOTIDE SEQUENCE [LARGE SCALE GENOMIC DNA]</scope>
    <source>
        <strain evidence="4 5">BIT-GX5</strain>
    </source>
</reference>
<dbReference type="Pfam" id="PF00583">
    <property type="entry name" value="Acetyltransf_1"/>
    <property type="match status" value="1"/>
</dbReference>
<dbReference type="AlphaFoldDB" id="A0A6N7ZLD3"/>